<organism evidence="4">
    <name type="scientific">Taenia asiatica</name>
    <name type="common">Asian tapeworm</name>
    <dbReference type="NCBI Taxonomy" id="60517"/>
    <lineage>
        <taxon>Eukaryota</taxon>
        <taxon>Metazoa</taxon>
        <taxon>Spiralia</taxon>
        <taxon>Lophotrochozoa</taxon>
        <taxon>Platyhelminthes</taxon>
        <taxon>Cestoda</taxon>
        <taxon>Eucestoda</taxon>
        <taxon>Cyclophyllidea</taxon>
        <taxon>Taeniidae</taxon>
        <taxon>Taenia</taxon>
    </lineage>
</organism>
<name>A0A0R3VXW7_TAEAS</name>
<dbReference type="Proteomes" id="UP000282613">
    <property type="component" value="Unassembled WGS sequence"/>
</dbReference>
<keyword evidence="1" id="KW-1133">Transmembrane helix</keyword>
<feature type="transmembrane region" description="Helical" evidence="1">
    <location>
        <begin position="84"/>
        <end position="105"/>
    </location>
</feature>
<keyword evidence="3" id="KW-1185">Reference proteome</keyword>
<reference evidence="2 3" key="2">
    <citation type="submission" date="2018-11" db="EMBL/GenBank/DDBJ databases">
        <authorList>
            <consortium name="Pathogen Informatics"/>
        </authorList>
    </citation>
    <scope>NUCLEOTIDE SEQUENCE [LARGE SCALE GENOMIC DNA]</scope>
</reference>
<evidence type="ECO:0000313" key="4">
    <source>
        <dbReference type="WBParaSite" id="TASK_0000226101-mRNA-1"/>
    </source>
</evidence>
<evidence type="ECO:0000313" key="2">
    <source>
        <dbReference type="EMBL" id="VDK24682.1"/>
    </source>
</evidence>
<keyword evidence="1" id="KW-0812">Transmembrane</keyword>
<dbReference type="AlphaFoldDB" id="A0A0R3VXW7"/>
<evidence type="ECO:0000313" key="3">
    <source>
        <dbReference type="Proteomes" id="UP000282613"/>
    </source>
</evidence>
<gene>
    <name evidence="2" type="ORF">TASK_LOCUS2262</name>
</gene>
<keyword evidence="1" id="KW-0472">Membrane</keyword>
<protein>
    <submittedName>
        <fullName evidence="2 4">Uncharacterized protein</fullName>
    </submittedName>
</protein>
<evidence type="ECO:0000256" key="1">
    <source>
        <dbReference type="SAM" id="Phobius"/>
    </source>
</evidence>
<dbReference type="EMBL" id="UYRS01001309">
    <property type="protein sequence ID" value="VDK24682.1"/>
    <property type="molecule type" value="Genomic_DNA"/>
</dbReference>
<sequence length="106" mass="11482">MCIVLLWSCELKADGHMVSHQKSASGIELDCWLRAHQHRSCLDVVSASVLYPQAGGTVASWSTGYALDATARIPSTAPAIRMDLFGFIVSTAICLNIFVISLFLLI</sequence>
<reference evidence="4" key="1">
    <citation type="submission" date="2017-02" db="UniProtKB">
        <authorList>
            <consortium name="WormBaseParasite"/>
        </authorList>
    </citation>
    <scope>IDENTIFICATION</scope>
</reference>
<accession>A0A0R3VXW7</accession>
<dbReference type="WBParaSite" id="TASK_0000226101-mRNA-1">
    <property type="protein sequence ID" value="TASK_0000226101-mRNA-1"/>
    <property type="gene ID" value="TASK_0000226101"/>
</dbReference>
<proteinExistence type="predicted"/>